<gene>
    <name evidence="2" type="ORF">POVCU2_0099390</name>
</gene>
<dbReference type="Pfam" id="PF05795">
    <property type="entry name" value="Plasmodium_Vir"/>
    <property type="match status" value="2"/>
</dbReference>
<dbReference type="EMBL" id="FLQU01002195">
    <property type="protein sequence ID" value="SBS95871.1"/>
    <property type="molecule type" value="Genomic_DNA"/>
</dbReference>
<protein>
    <submittedName>
        <fullName evidence="2">PIR Superfamily Protein</fullName>
    </submittedName>
</protein>
<dbReference type="AlphaFoldDB" id="A0A1A8WSK3"/>
<proteinExistence type="predicted"/>
<dbReference type="Proteomes" id="UP000078560">
    <property type="component" value="Unassembled WGS sequence"/>
</dbReference>
<evidence type="ECO:0000313" key="3">
    <source>
        <dbReference type="Proteomes" id="UP000078560"/>
    </source>
</evidence>
<keyword evidence="1" id="KW-1133">Transmembrane helix</keyword>
<organism evidence="2 3">
    <name type="scientific">Plasmodium ovale curtisi</name>
    <dbReference type="NCBI Taxonomy" id="864141"/>
    <lineage>
        <taxon>Eukaryota</taxon>
        <taxon>Sar</taxon>
        <taxon>Alveolata</taxon>
        <taxon>Apicomplexa</taxon>
        <taxon>Aconoidasida</taxon>
        <taxon>Haemosporida</taxon>
        <taxon>Plasmodiidae</taxon>
        <taxon>Plasmodium</taxon>
        <taxon>Plasmodium (Plasmodium)</taxon>
    </lineage>
</organism>
<evidence type="ECO:0000313" key="2">
    <source>
        <dbReference type="EMBL" id="SBS95871.1"/>
    </source>
</evidence>
<keyword evidence="1" id="KW-0812">Transmembrane</keyword>
<sequence length="340" mass="39760">MLSNHGDLFNLPSRINYRILDKTLSDYDYFSQCNDNNIPDILKKLNGFDKICKMIAYNLYFFNRIPSYGEVVRDRCEVLNFWAYDKLINEILGDSTRNDIHSIRAQFGILWNTFQNNHECIFDIPVYDQKNFNNLKVFYDYANDYADIQRKAENHGFTCTMEYKEYIEKGNEIYNKITQECNNPASNIYCTYVQKIMNHYKDKTLTKLDCRVKSVELTDDGEQEHTVQALGHFPSGDTSYGSDSLMGDSHLRDADELSTSHSTVPMAIGSSLFGILFILFIFYKFTPLGSWVRERLLRRKMLGLNEQEVETDELLEHEYDPLNMNAQNSIHHIRYQLSSS</sequence>
<dbReference type="InterPro" id="IPR008780">
    <property type="entry name" value="Plasmodium_Vir"/>
</dbReference>
<keyword evidence="1" id="KW-0472">Membrane</keyword>
<name>A0A1A8WSK3_PLAOA</name>
<evidence type="ECO:0000256" key="1">
    <source>
        <dbReference type="SAM" id="Phobius"/>
    </source>
</evidence>
<feature type="transmembrane region" description="Helical" evidence="1">
    <location>
        <begin position="272"/>
        <end position="292"/>
    </location>
</feature>
<reference evidence="3" key="1">
    <citation type="submission" date="2016-05" db="EMBL/GenBank/DDBJ databases">
        <authorList>
            <person name="Naeem Raeece"/>
        </authorList>
    </citation>
    <scope>NUCLEOTIDE SEQUENCE [LARGE SCALE GENOMIC DNA]</scope>
</reference>
<accession>A0A1A8WSK3</accession>